<evidence type="ECO:0000256" key="1">
    <source>
        <dbReference type="SAM" id="MobiDB-lite"/>
    </source>
</evidence>
<proteinExistence type="predicted"/>
<feature type="compositionally biased region" description="Basic residues" evidence="1">
    <location>
        <begin position="99"/>
        <end position="108"/>
    </location>
</feature>
<feature type="compositionally biased region" description="Basic and acidic residues" evidence="1">
    <location>
        <begin position="109"/>
        <end position="139"/>
    </location>
</feature>
<reference evidence="2 3" key="1">
    <citation type="journal article" date="2014" name="Int. J. Syst. Evol. Microbiol.">
        <title>Complete genome sequence of Corynebacterium casei LMG S-19264T (=DSM 44701T), isolated from a smear-ripened cheese.</title>
        <authorList>
            <consortium name="US DOE Joint Genome Institute (JGI-PGF)"/>
            <person name="Walter F."/>
            <person name="Albersmeier A."/>
            <person name="Kalinowski J."/>
            <person name="Ruckert C."/>
        </authorList>
    </citation>
    <scope>NUCLEOTIDE SEQUENCE [LARGE SCALE GENOMIC DNA]</scope>
    <source>
        <strain evidence="2 3">CGMCC 1.12976</strain>
    </source>
</reference>
<evidence type="ECO:0000313" key="3">
    <source>
        <dbReference type="Proteomes" id="UP000598775"/>
    </source>
</evidence>
<feature type="region of interest" description="Disordered" evidence="1">
    <location>
        <begin position="99"/>
        <end position="139"/>
    </location>
</feature>
<dbReference type="AlphaFoldDB" id="A0A917EWS0"/>
<comment type="caution">
    <text evidence="2">The sequence shown here is derived from an EMBL/GenBank/DDBJ whole genome shotgun (WGS) entry which is preliminary data.</text>
</comment>
<gene>
    <name evidence="2" type="ORF">GCM10011399_19720</name>
</gene>
<name>A0A917EWS0_9MICO</name>
<keyword evidence="3" id="KW-1185">Reference proteome</keyword>
<sequence length="173" mass="20098">MLFVFVTCMLCRFQLKRRMLHVEMLSQTLRQLIEKNTRSSFGENAAVDHDVRRKNRFARGDRPDVNVVYVDDPRGTEKVFANLLHVGFFRGRLDEHSHHIAQQHHRTRNDHDGDSERRDGVCSHEAGEQNHDGRGDHRDRADRVAEHLEVGAAHVERLRVSPAQNQQCADVRH</sequence>
<dbReference type="EMBL" id="BMGP01000003">
    <property type="protein sequence ID" value="GGF26360.1"/>
    <property type="molecule type" value="Genomic_DNA"/>
</dbReference>
<protein>
    <submittedName>
        <fullName evidence="2">Uncharacterized protein</fullName>
    </submittedName>
</protein>
<organism evidence="2 3">
    <name type="scientific">Subtercola lobariae</name>
    <dbReference type="NCBI Taxonomy" id="1588641"/>
    <lineage>
        <taxon>Bacteria</taxon>
        <taxon>Bacillati</taxon>
        <taxon>Actinomycetota</taxon>
        <taxon>Actinomycetes</taxon>
        <taxon>Micrococcales</taxon>
        <taxon>Microbacteriaceae</taxon>
        <taxon>Subtercola</taxon>
    </lineage>
</organism>
<dbReference type="Proteomes" id="UP000598775">
    <property type="component" value="Unassembled WGS sequence"/>
</dbReference>
<evidence type="ECO:0000313" key="2">
    <source>
        <dbReference type="EMBL" id="GGF26360.1"/>
    </source>
</evidence>
<accession>A0A917EWS0</accession>